<dbReference type="InterPro" id="IPR005561">
    <property type="entry name" value="ANTAR"/>
</dbReference>
<dbReference type="OrthoDB" id="4694899at2"/>
<dbReference type="InterPro" id="IPR029016">
    <property type="entry name" value="GAF-like_dom_sf"/>
</dbReference>
<dbReference type="Pfam" id="PF03861">
    <property type="entry name" value="ANTAR"/>
    <property type="match status" value="1"/>
</dbReference>
<keyword evidence="2" id="KW-0804">Transcription</keyword>
<evidence type="ECO:0000313" key="7">
    <source>
        <dbReference type="Proteomes" id="UP000198614"/>
    </source>
</evidence>
<reference evidence="6" key="2">
    <citation type="submission" date="2022-10" db="EMBL/GenBank/DDBJ databases">
        <title>The complete genomes of actinobacterial strains from the NBC collection.</title>
        <authorList>
            <person name="Joergensen T.S."/>
            <person name="Alvarez Arevalo M."/>
            <person name="Sterndorff E.B."/>
            <person name="Faurdal D."/>
            <person name="Vuksanovic O."/>
            <person name="Mourched A.-S."/>
            <person name="Charusanti P."/>
            <person name="Shaw S."/>
            <person name="Blin K."/>
            <person name="Weber T."/>
        </authorList>
    </citation>
    <scope>NUCLEOTIDE SEQUENCE</scope>
    <source>
        <strain evidence="6">NBC_00489</strain>
    </source>
</reference>
<proteinExistence type="predicted"/>
<dbReference type="Proteomes" id="UP001432161">
    <property type="component" value="Chromosome"/>
</dbReference>
<feature type="region of interest" description="Disordered" evidence="3">
    <location>
        <begin position="1"/>
        <end position="27"/>
    </location>
</feature>
<protein>
    <submittedName>
        <fullName evidence="6">ANTAR domain-containing protein</fullName>
    </submittedName>
    <submittedName>
        <fullName evidence="5">GAF domain-containing protein</fullName>
    </submittedName>
</protein>
<dbReference type="SMART" id="SM01012">
    <property type="entry name" value="ANTAR"/>
    <property type="match status" value="1"/>
</dbReference>
<sequence>MSQEPEYPPLRDMGGRNAETTAVPEDSLPARETGLEALRRENAELLRRTTELRNRLHAHPGITLAQGILMERYRLPDPATAFTLLREASQRSNIKLHTLADALVRTPAPDHDATAWFPGRARYSPPPLPGVRVAPADRSSHGAVLSGVLRRVLDVTQAGMGNVQLVEGGVLRMEKHTGLNRRFTDFFAFVEGHTTSCSEAAEERRQVTVPDVAVADVFDEESRATILQAGSRACHSVPLVNRAGSVLGIASSHHSRPLAGFTHAQLRALQETGDAAGRWLSWHRRTVVLDALEHLHALGRTAR</sequence>
<accession>A0A1G7DZP1</accession>
<name>A0A1G7DZP1_9ACTN</name>
<dbReference type="InterPro" id="IPR003018">
    <property type="entry name" value="GAF"/>
</dbReference>
<evidence type="ECO:0000313" key="5">
    <source>
        <dbReference type="EMBL" id="SDE56832.1"/>
    </source>
</evidence>
<dbReference type="EMBL" id="CP108330">
    <property type="protein sequence ID" value="WUR41181.1"/>
    <property type="molecule type" value="Genomic_DNA"/>
</dbReference>
<reference evidence="5 7" key="1">
    <citation type="submission" date="2016-10" db="EMBL/GenBank/DDBJ databases">
        <authorList>
            <person name="de Groot N.N."/>
        </authorList>
    </citation>
    <scope>NUCLEOTIDE SEQUENCE [LARGE SCALE GENOMIC DNA]</scope>
    <source>
        <strain evidence="5 7">CGMCC 4.1859</strain>
    </source>
</reference>
<organism evidence="5 7">
    <name type="scientific">Streptomyces griseoaurantiacus</name>
    <dbReference type="NCBI Taxonomy" id="68213"/>
    <lineage>
        <taxon>Bacteria</taxon>
        <taxon>Bacillati</taxon>
        <taxon>Actinomycetota</taxon>
        <taxon>Actinomycetes</taxon>
        <taxon>Kitasatosporales</taxon>
        <taxon>Streptomycetaceae</taxon>
        <taxon>Streptomyces</taxon>
        <taxon>Streptomyces aurantiacus group</taxon>
    </lineage>
</organism>
<evidence type="ECO:0000259" key="4">
    <source>
        <dbReference type="PROSITE" id="PS50921"/>
    </source>
</evidence>
<dbReference type="Gene3D" id="3.30.450.40">
    <property type="match status" value="1"/>
</dbReference>
<dbReference type="EMBL" id="FNAX01000002">
    <property type="protein sequence ID" value="SDE56832.1"/>
    <property type="molecule type" value="Genomic_DNA"/>
</dbReference>
<feature type="domain" description="ANTAR" evidence="4">
    <location>
        <begin position="42"/>
        <end position="104"/>
    </location>
</feature>
<evidence type="ECO:0000313" key="6">
    <source>
        <dbReference type="EMBL" id="WUR41181.1"/>
    </source>
</evidence>
<dbReference type="InterPro" id="IPR036388">
    <property type="entry name" value="WH-like_DNA-bd_sf"/>
</dbReference>
<keyword evidence="8" id="KW-1185">Reference proteome</keyword>
<dbReference type="Proteomes" id="UP000198614">
    <property type="component" value="Unassembled WGS sequence"/>
</dbReference>
<dbReference type="Pfam" id="PF01590">
    <property type="entry name" value="GAF"/>
    <property type="match status" value="1"/>
</dbReference>
<dbReference type="Gene3D" id="1.10.10.10">
    <property type="entry name" value="Winged helix-like DNA-binding domain superfamily/Winged helix DNA-binding domain"/>
    <property type="match status" value="1"/>
</dbReference>
<evidence type="ECO:0000256" key="2">
    <source>
        <dbReference type="ARBA" id="ARBA00023163"/>
    </source>
</evidence>
<evidence type="ECO:0000256" key="1">
    <source>
        <dbReference type="ARBA" id="ARBA00023015"/>
    </source>
</evidence>
<dbReference type="AlphaFoldDB" id="A0A1G7DZP1"/>
<keyword evidence="1" id="KW-0805">Transcription regulation</keyword>
<gene>
    <name evidence="6" type="ORF">OHN36_30495</name>
    <name evidence="5" type="ORF">SAMN05216260_102410</name>
</gene>
<dbReference type="SUPFAM" id="SSF55781">
    <property type="entry name" value="GAF domain-like"/>
    <property type="match status" value="1"/>
</dbReference>
<evidence type="ECO:0000313" key="8">
    <source>
        <dbReference type="Proteomes" id="UP001432161"/>
    </source>
</evidence>
<dbReference type="GO" id="GO:0003723">
    <property type="term" value="F:RNA binding"/>
    <property type="evidence" value="ECO:0007669"/>
    <property type="project" value="InterPro"/>
</dbReference>
<dbReference type="PROSITE" id="PS50921">
    <property type="entry name" value="ANTAR"/>
    <property type="match status" value="1"/>
</dbReference>
<evidence type="ECO:0000256" key="3">
    <source>
        <dbReference type="SAM" id="MobiDB-lite"/>
    </source>
</evidence>